<dbReference type="GO" id="GO:0031145">
    <property type="term" value="P:anaphase-promoting complex-dependent catabolic process"/>
    <property type="evidence" value="ECO:0007669"/>
    <property type="project" value="TreeGrafter"/>
</dbReference>
<dbReference type="Proteomes" id="UP000692954">
    <property type="component" value="Unassembled WGS sequence"/>
</dbReference>
<organism evidence="3 4">
    <name type="scientific">Paramecium sonneborni</name>
    <dbReference type="NCBI Taxonomy" id="65129"/>
    <lineage>
        <taxon>Eukaryota</taxon>
        <taxon>Sar</taxon>
        <taxon>Alveolata</taxon>
        <taxon>Ciliophora</taxon>
        <taxon>Intramacronucleata</taxon>
        <taxon>Oligohymenophorea</taxon>
        <taxon>Peniculida</taxon>
        <taxon>Parameciidae</taxon>
        <taxon>Paramecium</taxon>
    </lineage>
</organism>
<keyword evidence="4" id="KW-1185">Reference proteome</keyword>
<sequence>MKNVASTIQSYRNAVEIDPKDFRAWYGLGQTYVLQGMNQQALYYFGRTVISRPKDARIANLCKDKEGIVIHQLVKLYDAVGKKLNEHFKKVQREKMKNKQLIKKSLKLYCIQPDLTQKKVIKKELYKWQRDFLILMDQKEMKLIQL</sequence>
<evidence type="ECO:0000256" key="1">
    <source>
        <dbReference type="ARBA" id="ARBA00022803"/>
    </source>
</evidence>
<dbReference type="EMBL" id="CAJJDN010000089">
    <property type="protein sequence ID" value="CAD8107642.1"/>
    <property type="molecule type" value="Genomic_DNA"/>
</dbReference>
<comment type="caution">
    <text evidence="3">The sequence shown here is derived from an EMBL/GenBank/DDBJ whole genome shotgun (WGS) entry which is preliminary data.</text>
</comment>
<dbReference type="InterPro" id="IPR019734">
    <property type="entry name" value="TPR_rpt"/>
</dbReference>
<dbReference type="GO" id="GO:0051301">
    <property type="term" value="P:cell division"/>
    <property type="evidence" value="ECO:0007669"/>
    <property type="project" value="TreeGrafter"/>
</dbReference>
<protein>
    <recommendedName>
        <fullName evidence="5">Tetratricopeptide repeat protein</fullName>
    </recommendedName>
</protein>
<dbReference type="GO" id="GO:0005680">
    <property type="term" value="C:anaphase-promoting complex"/>
    <property type="evidence" value="ECO:0007669"/>
    <property type="project" value="TreeGrafter"/>
</dbReference>
<dbReference type="GO" id="GO:0016567">
    <property type="term" value="P:protein ubiquitination"/>
    <property type="evidence" value="ECO:0007669"/>
    <property type="project" value="TreeGrafter"/>
</dbReference>
<evidence type="ECO:0000313" key="3">
    <source>
        <dbReference type="EMBL" id="CAD8107642.1"/>
    </source>
</evidence>
<dbReference type="OrthoDB" id="10262026at2759"/>
<accession>A0A8S1PX65</accession>
<name>A0A8S1PX65_9CILI</name>
<dbReference type="AlphaFoldDB" id="A0A8S1PX65"/>
<dbReference type="Pfam" id="PF13414">
    <property type="entry name" value="TPR_11"/>
    <property type="match status" value="1"/>
</dbReference>
<evidence type="ECO:0008006" key="5">
    <source>
        <dbReference type="Google" id="ProtNLM"/>
    </source>
</evidence>
<evidence type="ECO:0000256" key="2">
    <source>
        <dbReference type="PROSITE-ProRule" id="PRU00339"/>
    </source>
</evidence>
<evidence type="ECO:0000313" key="4">
    <source>
        <dbReference type="Proteomes" id="UP000692954"/>
    </source>
</evidence>
<dbReference type="PROSITE" id="PS50005">
    <property type="entry name" value="TPR"/>
    <property type="match status" value="1"/>
</dbReference>
<proteinExistence type="predicted"/>
<feature type="repeat" description="TPR" evidence="2">
    <location>
        <begin position="22"/>
        <end position="55"/>
    </location>
</feature>
<reference evidence="3" key="1">
    <citation type="submission" date="2021-01" db="EMBL/GenBank/DDBJ databases">
        <authorList>
            <consortium name="Genoscope - CEA"/>
            <person name="William W."/>
        </authorList>
    </citation>
    <scope>NUCLEOTIDE SEQUENCE</scope>
</reference>
<keyword evidence="1 2" id="KW-0802">TPR repeat</keyword>
<dbReference type="PANTHER" id="PTHR12558">
    <property type="entry name" value="CELL DIVISION CYCLE 16,23,27"/>
    <property type="match status" value="1"/>
</dbReference>
<gene>
    <name evidence="3" type="ORF">PSON_ATCC_30995.1.T0890117</name>
</gene>
<dbReference type="PANTHER" id="PTHR12558:SF10">
    <property type="entry name" value="CELL DIVISION CYCLE PROTEIN 23 HOMOLOG"/>
    <property type="match status" value="1"/>
</dbReference>
<dbReference type="GO" id="GO:0045842">
    <property type="term" value="P:positive regulation of mitotic metaphase/anaphase transition"/>
    <property type="evidence" value="ECO:0007669"/>
    <property type="project" value="TreeGrafter"/>
</dbReference>